<dbReference type="AlphaFoldDB" id="A0A4D4KYS9"/>
<name>A0A4D4KYS9_STRVO</name>
<comment type="caution">
    <text evidence="1">The sequence shown here is derived from an EMBL/GenBank/DDBJ whole genome shotgun (WGS) entry which is preliminary data.</text>
</comment>
<reference evidence="1 2" key="1">
    <citation type="journal article" date="2020" name="Int. J. Syst. Evol. Microbiol.">
        <title>Reclassification of Streptomyces castelarensis and Streptomyces sporoclivatus as later heterotypic synonyms of Streptomyces antimycoticus.</title>
        <authorList>
            <person name="Komaki H."/>
            <person name="Tamura T."/>
        </authorList>
    </citation>
    <scope>NUCLEOTIDE SEQUENCE [LARGE SCALE GENOMIC DNA]</scope>
    <source>
        <strain evidence="1 2">NBRC 13459</strain>
    </source>
</reference>
<evidence type="ECO:0000313" key="2">
    <source>
        <dbReference type="Proteomes" id="UP000301309"/>
    </source>
</evidence>
<proteinExistence type="predicted"/>
<sequence>MQSIGFPEDDGRIYTTTQCLETIIARDVAVTNTARAFGMRKALIQTTAFWEFRHYGNEDLVKDAGVWLYHNDYVPDWAKDLPGVVSLRDSSTGVAQMFGLVGVLCWNNSIRTGLVTGTLKDPDKDADIFAMWDRLRTDNDFALISVGHAHIWGADGKPGSVDKEIGIRRPSLDYKESEIYEVLRRYQGPKEPAFTDAKKRMPLYYIFEKYNRMMR</sequence>
<dbReference type="EMBL" id="BJHW01000001">
    <property type="protein sequence ID" value="GDY53982.1"/>
    <property type="molecule type" value="Genomic_DNA"/>
</dbReference>
<accession>A0A4D4KYS9</accession>
<protein>
    <submittedName>
        <fullName evidence="1">Uncharacterized protein</fullName>
    </submittedName>
</protein>
<evidence type="ECO:0000313" key="1">
    <source>
        <dbReference type="EMBL" id="GDY53982.1"/>
    </source>
</evidence>
<dbReference type="Proteomes" id="UP000301309">
    <property type="component" value="Unassembled WGS sequence"/>
</dbReference>
<gene>
    <name evidence="1" type="ORF">SVIO_046050</name>
</gene>
<organism evidence="1 2">
    <name type="scientific">Streptomyces violaceusniger</name>
    <dbReference type="NCBI Taxonomy" id="68280"/>
    <lineage>
        <taxon>Bacteria</taxon>
        <taxon>Bacillati</taxon>
        <taxon>Actinomycetota</taxon>
        <taxon>Actinomycetes</taxon>
        <taxon>Kitasatosporales</taxon>
        <taxon>Streptomycetaceae</taxon>
        <taxon>Streptomyces</taxon>
        <taxon>Streptomyces violaceusniger group</taxon>
    </lineage>
</organism>
<keyword evidence="2" id="KW-1185">Reference proteome</keyword>